<dbReference type="GO" id="GO:0006261">
    <property type="term" value="P:DNA-templated DNA replication"/>
    <property type="evidence" value="ECO:0007669"/>
    <property type="project" value="TreeGrafter"/>
</dbReference>
<evidence type="ECO:0000256" key="2">
    <source>
        <dbReference type="ARBA" id="ARBA00022679"/>
    </source>
</evidence>
<evidence type="ECO:0000259" key="13">
    <source>
        <dbReference type="SMART" id="SM00382"/>
    </source>
</evidence>
<keyword evidence="7" id="KW-0862">Zinc</keyword>
<dbReference type="InterPro" id="IPR045085">
    <property type="entry name" value="HLD_clamp_pol_III_gamma_tau"/>
</dbReference>
<name>A0A1C4AD11_9GAMM</name>
<protein>
    <recommendedName>
        <fullName evidence="11">DNA polymerase III subunit gamma/tau</fullName>
        <ecNumber evidence="11">2.7.7.7</ecNumber>
    </recommendedName>
</protein>
<keyword evidence="5" id="KW-0479">Metal-binding</keyword>
<reference evidence="15" key="1">
    <citation type="submission" date="2016-08" db="EMBL/GenBank/DDBJ databases">
        <authorList>
            <person name="Varghese N."/>
            <person name="Submissions Spin"/>
        </authorList>
    </citation>
    <scope>NUCLEOTIDE SEQUENCE [LARGE SCALE GENOMIC DNA]</scope>
    <source>
        <strain evidence="15">R-53248</strain>
    </source>
</reference>
<organism evidence="14 15">
    <name type="scientific">Gilliamella bombicola</name>
    <dbReference type="NCBI Taxonomy" id="1798182"/>
    <lineage>
        <taxon>Bacteria</taxon>
        <taxon>Pseudomonadati</taxon>
        <taxon>Pseudomonadota</taxon>
        <taxon>Gammaproteobacteria</taxon>
        <taxon>Orbales</taxon>
        <taxon>Orbaceae</taxon>
        <taxon>Gilliamella</taxon>
    </lineage>
</organism>
<evidence type="ECO:0000256" key="6">
    <source>
        <dbReference type="ARBA" id="ARBA00022741"/>
    </source>
</evidence>
<keyword evidence="15" id="KW-1185">Reference proteome</keyword>
<dbReference type="InterPro" id="IPR008921">
    <property type="entry name" value="DNA_pol3_clamp-load_cplx_C"/>
</dbReference>
<keyword evidence="9 11" id="KW-0239">DNA-directed DNA polymerase</keyword>
<dbReference type="InterPro" id="IPR050238">
    <property type="entry name" value="DNA_Rep/Repair_Clamp_Loader"/>
</dbReference>
<evidence type="ECO:0000256" key="11">
    <source>
        <dbReference type="RuleBase" id="RU364063"/>
    </source>
</evidence>
<gene>
    <name evidence="11" type="primary">dnaX</name>
    <name evidence="14" type="ORF">GA0061081_102352</name>
</gene>
<keyword evidence="6 11" id="KW-0547">Nucleotide-binding</keyword>
<proteinExistence type="inferred from homology"/>
<dbReference type="PANTHER" id="PTHR11669">
    <property type="entry name" value="REPLICATION FACTOR C / DNA POLYMERASE III GAMMA-TAU SUBUNIT"/>
    <property type="match status" value="1"/>
</dbReference>
<dbReference type="SMART" id="SM00382">
    <property type="entry name" value="AAA"/>
    <property type="match status" value="1"/>
</dbReference>
<dbReference type="Pfam" id="PF22608">
    <property type="entry name" value="DNAX_ATPase_lid"/>
    <property type="match status" value="1"/>
</dbReference>
<dbReference type="STRING" id="1798182.GA0061081_102352"/>
<evidence type="ECO:0000313" key="14">
    <source>
        <dbReference type="EMBL" id="SCB92397.1"/>
    </source>
</evidence>
<dbReference type="FunFam" id="1.20.272.10:FF:000003">
    <property type="entry name" value="DNA polymerase III subunit gamma/tau"/>
    <property type="match status" value="1"/>
</dbReference>
<comment type="function">
    <text evidence="11">DNA polymerase III is a complex, multichain enzyme responsible for most of the replicative synthesis in bacteria. This DNA polymerase also exhibits 3' to 5' exonuclease activity.</text>
</comment>
<feature type="compositionally biased region" description="Polar residues" evidence="12">
    <location>
        <begin position="381"/>
        <end position="429"/>
    </location>
</feature>
<dbReference type="NCBIfam" id="NF005942">
    <property type="entry name" value="PRK07994.1"/>
    <property type="match status" value="1"/>
</dbReference>
<dbReference type="InterPro" id="IPR003593">
    <property type="entry name" value="AAA+_ATPase"/>
</dbReference>
<dbReference type="PRINTS" id="PR00300">
    <property type="entry name" value="CLPPROTEASEA"/>
</dbReference>
<dbReference type="Gene3D" id="1.20.272.10">
    <property type="match status" value="1"/>
</dbReference>
<dbReference type="InterPro" id="IPR021029">
    <property type="entry name" value="DNA_pol_III_tau_dom-5"/>
</dbReference>
<dbReference type="FunFam" id="3.40.50.300:FF:000014">
    <property type="entry name" value="DNA polymerase III subunit gamma/tau"/>
    <property type="match status" value="1"/>
</dbReference>
<evidence type="ECO:0000256" key="8">
    <source>
        <dbReference type="ARBA" id="ARBA00022840"/>
    </source>
</evidence>
<evidence type="ECO:0000256" key="4">
    <source>
        <dbReference type="ARBA" id="ARBA00022705"/>
    </source>
</evidence>
<comment type="similarity">
    <text evidence="1 11">Belongs to the DnaX/STICHEL family.</text>
</comment>
<feature type="compositionally biased region" description="Low complexity" evidence="12">
    <location>
        <begin position="430"/>
        <end position="447"/>
    </location>
</feature>
<keyword evidence="2 11" id="KW-0808">Transferase</keyword>
<evidence type="ECO:0000313" key="15">
    <source>
        <dbReference type="Proteomes" id="UP000199670"/>
    </source>
</evidence>
<dbReference type="CDD" id="cd18137">
    <property type="entry name" value="HLD_clamp_pol_III_gamma_tau"/>
    <property type="match status" value="1"/>
</dbReference>
<dbReference type="CDD" id="cd00009">
    <property type="entry name" value="AAA"/>
    <property type="match status" value="1"/>
</dbReference>
<dbReference type="Pfam" id="PF13177">
    <property type="entry name" value="DNA_pol3_delta2"/>
    <property type="match status" value="1"/>
</dbReference>
<keyword evidence="3 11" id="KW-0548">Nucleotidyltransferase</keyword>
<evidence type="ECO:0000256" key="7">
    <source>
        <dbReference type="ARBA" id="ARBA00022833"/>
    </source>
</evidence>
<dbReference type="InterPro" id="IPR022754">
    <property type="entry name" value="DNA_pol_III_gamma-3"/>
</dbReference>
<dbReference type="Pfam" id="PF12169">
    <property type="entry name" value="DNA_pol3_gamma3"/>
    <property type="match status" value="1"/>
</dbReference>
<dbReference type="InterPro" id="IPR012763">
    <property type="entry name" value="DNA_pol_III_sug/sutau_N"/>
</dbReference>
<evidence type="ECO:0000256" key="5">
    <source>
        <dbReference type="ARBA" id="ARBA00022723"/>
    </source>
</evidence>
<dbReference type="InterPro" id="IPR027417">
    <property type="entry name" value="P-loop_NTPase"/>
</dbReference>
<dbReference type="Gene3D" id="3.40.50.300">
    <property type="entry name" value="P-loop containing nucleotide triphosphate hydrolases"/>
    <property type="match status" value="1"/>
</dbReference>
<dbReference type="PANTHER" id="PTHR11669:SF0">
    <property type="entry name" value="PROTEIN STICHEL-LIKE 2"/>
    <property type="match status" value="1"/>
</dbReference>
<dbReference type="AlphaFoldDB" id="A0A1C4AD11"/>
<dbReference type="SUPFAM" id="SSF52540">
    <property type="entry name" value="P-loop containing nucleoside triphosphate hydrolases"/>
    <property type="match status" value="1"/>
</dbReference>
<dbReference type="GO" id="GO:0003677">
    <property type="term" value="F:DNA binding"/>
    <property type="evidence" value="ECO:0007669"/>
    <property type="project" value="InterPro"/>
</dbReference>
<dbReference type="GO" id="GO:0009360">
    <property type="term" value="C:DNA polymerase III complex"/>
    <property type="evidence" value="ECO:0007669"/>
    <property type="project" value="InterPro"/>
</dbReference>
<comment type="catalytic activity">
    <reaction evidence="10 11">
        <text>DNA(n) + a 2'-deoxyribonucleoside 5'-triphosphate = DNA(n+1) + diphosphate</text>
        <dbReference type="Rhea" id="RHEA:22508"/>
        <dbReference type="Rhea" id="RHEA-COMP:17339"/>
        <dbReference type="Rhea" id="RHEA-COMP:17340"/>
        <dbReference type="ChEBI" id="CHEBI:33019"/>
        <dbReference type="ChEBI" id="CHEBI:61560"/>
        <dbReference type="ChEBI" id="CHEBI:173112"/>
        <dbReference type="EC" id="2.7.7.7"/>
    </reaction>
</comment>
<evidence type="ECO:0000256" key="3">
    <source>
        <dbReference type="ARBA" id="ARBA00022695"/>
    </source>
</evidence>
<keyword evidence="4 11" id="KW-0235">DNA replication</keyword>
<dbReference type="EMBL" id="FMAQ01000002">
    <property type="protein sequence ID" value="SCB92397.1"/>
    <property type="molecule type" value="Genomic_DNA"/>
</dbReference>
<dbReference type="NCBIfam" id="TIGR02397">
    <property type="entry name" value="dnaX_nterm"/>
    <property type="match status" value="1"/>
</dbReference>
<accession>A0A1C4AD11</accession>
<dbReference type="GO" id="GO:0046872">
    <property type="term" value="F:metal ion binding"/>
    <property type="evidence" value="ECO:0007669"/>
    <property type="project" value="UniProtKB-KW"/>
</dbReference>
<evidence type="ECO:0000256" key="10">
    <source>
        <dbReference type="ARBA" id="ARBA00049244"/>
    </source>
</evidence>
<dbReference type="EC" id="2.7.7.7" evidence="11"/>
<dbReference type="InterPro" id="IPR001270">
    <property type="entry name" value="ClpA/B"/>
</dbReference>
<dbReference type="FunFam" id="1.10.8.60:FF:000013">
    <property type="entry name" value="DNA polymerase III subunit gamma/tau"/>
    <property type="match status" value="1"/>
</dbReference>
<dbReference type="Gene3D" id="1.10.8.60">
    <property type="match status" value="1"/>
</dbReference>
<dbReference type="GO" id="GO:0003887">
    <property type="term" value="F:DNA-directed DNA polymerase activity"/>
    <property type="evidence" value="ECO:0007669"/>
    <property type="project" value="UniProtKB-KW"/>
</dbReference>
<feature type="domain" description="AAA+ ATPase" evidence="13">
    <location>
        <begin position="40"/>
        <end position="181"/>
    </location>
</feature>
<dbReference type="NCBIfam" id="NF004046">
    <property type="entry name" value="PRK05563.1"/>
    <property type="match status" value="1"/>
</dbReference>
<evidence type="ECO:0000256" key="12">
    <source>
        <dbReference type="SAM" id="MobiDB-lite"/>
    </source>
</evidence>
<dbReference type="Proteomes" id="UP000199670">
    <property type="component" value="Unassembled WGS sequence"/>
</dbReference>
<comment type="subunit">
    <text evidence="11">DNA polymerase III contains a core (composed of alpha, epsilon and theta chains) that associates with a tau subunit. This core dimerizes to form the POLIII' complex. PolIII' associates with the gamma complex (composed of gamma, delta, delta', psi and chi chains) and with the beta chain to form the complete DNA polymerase III complex.</text>
</comment>
<keyword evidence="8 11" id="KW-0067">ATP-binding</keyword>
<dbReference type="GO" id="GO:0005524">
    <property type="term" value="F:ATP binding"/>
    <property type="evidence" value="ECO:0007669"/>
    <property type="project" value="UniProtKB-KW"/>
</dbReference>
<dbReference type="SUPFAM" id="SSF48019">
    <property type="entry name" value="post-AAA+ oligomerization domain-like"/>
    <property type="match status" value="1"/>
</dbReference>
<dbReference type="Pfam" id="PF12170">
    <property type="entry name" value="DNA_pol3_tau_5"/>
    <property type="match status" value="1"/>
</dbReference>
<dbReference type="InterPro" id="IPR038249">
    <property type="entry name" value="PolIII_tau_V_sf"/>
</dbReference>
<evidence type="ECO:0000256" key="9">
    <source>
        <dbReference type="ARBA" id="ARBA00022932"/>
    </source>
</evidence>
<dbReference type="Gene3D" id="3.30.300.150">
    <property type="entry name" value="DNA polymerase III, tau subunit, domain V"/>
    <property type="match status" value="1"/>
</dbReference>
<evidence type="ECO:0000256" key="1">
    <source>
        <dbReference type="ARBA" id="ARBA00006360"/>
    </source>
</evidence>
<sequence length="726" mass="79817">MVIMSYQVLARKWRPKSFSEVVGQEHVLKILSNALSLGRVHHAYLFSGTRGVGKTSIARLLAKGLNCETGITATPCGVCDNCRDIEQGRFVDLLEIDAASRTKVEDTREILDNIQYLPTKGRFKVYLIDEVHMLSRSSFNALLKTLEEPPEHVKFLLATTDPQKLPITILSRCLHLHLNVLDTALISKQLAHILQLEKISSEPKAIGMLAKAANGSMRDALSLTDQAIALGNGMIDANSVAVMLGTLDKSIPFSFVEALHHGDGNALMQQIEAAAMQGADWDNLLAETITLLHQIALLQVVPTALGDYTDNEDRIRFLAQYMSPNDVQLFYQILLMGRKELAFAPDKKIGVEMSFLRALAFMPKAVDAVIPPVSVSPVSVQSNTKPQGQMQSQTQYADPAPTTSAPQVAQPENTSATYSEQTTSPAVNAQQSDLSSPLSQQLQNSSQPVSDTSSVIAQKVEQTANIKSTTGDVAIPEDVSSVTKSILEMRMQLMKEEQKPKKSKAVGATSVAQPKTPVVSASLERIKQNSATVESVNTDNDEGSCENEEEEITAENYQWQASGLIAMKEEIVVDTKAFRESLNGEKTPEMTKKLIAEMAQKDAWCAEIEQLDLSPLIKQIVVNSAFEQVDNGTIVLHMRSAVKHLINSAGNVIKVKKALCKYHNQELDVKIVIDDDQNRKTPIEMREELYQQKLAQAKITIAEDPKVATICRYFDAKIDEASVRPV</sequence>
<feature type="region of interest" description="Disordered" evidence="12">
    <location>
        <begin position="376"/>
        <end position="453"/>
    </location>
</feature>